<dbReference type="EMBL" id="ML977313">
    <property type="protein sequence ID" value="KAF2120429.1"/>
    <property type="molecule type" value="Genomic_DNA"/>
</dbReference>
<gene>
    <name evidence="1" type="ORF">BDV96DRAFT_266039</name>
</gene>
<accession>A0A6A5ZM13</accession>
<proteinExistence type="predicted"/>
<evidence type="ECO:0000313" key="1">
    <source>
        <dbReference type="EMBL" id="KAF2120429.1"/>
    </source>
</evidence>
<dbReference type="Proteomes" id="UP000799770">
    <property type="component" value="Unassembled WGS sequence"/>
</dbReference>
<reference evidence="1" key="1">
    <citation type="journal article" date="2020" name="Stud. Mycol.">
        <title>101 Dothideomycetes genomes: a test case for predicting lifestyles and emergence of pathogens.</title>
        <authorList>
            <person name="Haridas S."/>
            <person name="Albert R."/>
            <person name="Binder M."/>
            <person name="Bloem J."/>
            <person name="Labutti K."/>
            <person name="Salamov A."/>
            <person name="Andreopoulos B."/>
            <person name="Baker S."/>
            <person name="Barry K."/>
            <person name="Bills G."/>
            <person name="Bluhm B."/>
            <person name="Cannon C."/>
            <person name="Castanera R."/>
            <person name="Culley D."/>
            <person name="Daum C."/>
            <person name="Ezra D."/>
            <person name="Gonzalez J."/>
            <person name="Henrissat B."/>
            <person name="Kuo A."/>
            <person name="Liang C."/>
            <person name="Lipzen A."/>
            <person name="Lutzoni F."/>
            <person name="Magnuson J."/>
            <person name="Mondo S."/>
            <person name="Nolan M."/>
            <person name="Ohm R."/>
            <person name="Pangilinan J."/>
            <person name="Park H.-J."/>
            <person name="Ramirez L."/>
            <person name="Alfaro M."/>
            <person name="Sun H."/>
            <person name="Tritt A."/>
            <person name="Yoshinaga Y."/>
            <person name="Zwiers L.-H."/>
            <person name="Turgeon B."/>
            <person name="Goodwin S."/>
            <person name="Spatafora J."/>
            <person name="Crous P."/>
            <person name="Grigoriev I."/>
        </authorList>
    </citation>
    <scope>NUCLEOTIDE SEQUENCE</scope>
    <source>
        <strain evidence="1">CBS 627.86</strain>
    </source>
</reference>
<evidence type="ECO:0000313" key="2">
    <source>
        <dbReference type="Proteomes" id="UP000799770"/>
    </source>
</evidence>
<organism evidence="1 2">
    <name type="scientific">Lophiotrema nucula</name>
    <dbReference type="NCBI Taxonomy" id="690887"/>
    <lineage>
        <taxon>Eukaryota</taxon>
        <taxon>Fungi</taxon>
        <taxon>Dikarya</taxon>
        <taxon>Ascomycota</taxon>
        <taxon>Pezizomycotina</taxon>
        <taxon>Dothideomycetes</taxon>
        <taxon>Pleosporomycetidae</taxon>
        <taxon>Pleosporales</taxon>
        <taxon>Lophiotremataceae</taxon>
        <taxon>Lophiotrema</taxon>
    </lineage>
</organism>
<name>A0A6A5ZM13_9PLEO</name>
<protein>
    <submittedName>
        <fullName evidence="1">Uncharacterized protein</fullName>
    </submittedName>
</protein>
<sequence>MIHGVYEHSVQYLGTCEVICGSETQSSHFVPFCIQLFAVICVHVVLISQDHWEPNTSSDHWSISRRGHRGYGTLPPAPACREFSAAAETQQQLRCRPDGRVSLAQKHTSSWLESSYAEPWYEEGEIPTSTQSHEVGTQGVIHGVATSRMRRLWSRCALGPVLQGAQLSKC</sequence>
<keyword evidence="2" id="KW-1185">Reference proteome</keyword>
<dbReference type="AlphaFoldDB" id="A0A6A5ZM13"/>